<keyword evidence="3" id="KW-0813">Transport</keyword>
<dbReference type="AlphaFoldDB" id="U7Q8G2"/>
<organism evidence="11 12">
    <name type="scientific">Sporothrix schenckii (strain ATCC 58251 / de Perez 2211183)</name>
    <name type="common">Rose-picker's disease fungus</name>
    <dbReference type="NCBI Taxonomy" id="1391915"/>
    <lineage>
        <taxon>Eukaryota</taxon>
        <taxon>Fungi</taxon>
        <taxon>Dikarya</taxon>
        <taxon>Ascomycota</taxon>
        <taxon>Pezizomycotina</taxon>
        <taxon>Sordariomycetes</taxon>
        <taxon>Sordariomycetidae</taxon>
        <taxon>Ophiostomatales</taxon>
        <taxon>Ophiostomataceae</taxon>
        <taxon>Sporothrix</taxon>
    </lineage>
</organism>
<sequence length="939" mass="104215">MTSKGVLEPAPVSPLEIVESLKPGFDEKHDPVTVDDGLHPTDTNVEDTLNVTEGDLAEAKALAGQMTLEEVRVLMTGVYKMHENDPNFPHLALRKIHNFINNQYVFDEPEKHADLIYEMKVEAALITNNSPYAEVRAVVSNQDDTTTPVSTIRAWVIGIGFSVLLAFINQLFSIRQPQITVLNNVAQLLSFPIGKLWEKTVPDWGVMLPALLVGRDVAGTPAARLSLNPGPFNKKEHMLITIMASVAYNTPYTDNIIWTQYMPQYFNQAFAGQFSYQILMALSTSLIGYGLAGLARRFLVYPAYCVWPTSLVTIALNEAFHSDDAGPVTTPWRSVWRASRIKFFLITFGLMFVWFWFPNYIFTALSTFSWMTWIAPDNLNLNAWAGGNRGLGLNPVPTFDWNIVTFMYDPLMVPFFSTINSFAGALLGCLIIGAVWYGNGYHTSYLPINSNRLFDNTGKLYNISRIVDDRQIFSQARYDAYSPAYLAAGNLVVYVFFFAIYPATLVYIGLNHRYEFVMGMKNVFAHARRIVRRLYSREARAAYRKQRANRGHGGNGGVVVQDDGGSNASSTYQDVHNRLMAAYPEVSELWYMAVLLAAVAFGVAGIAGWQTYTTPGVVFYGIVLCVVFVIPVGIVKAMTGIEVTLNVLAEFIGGSWSGGNALAMNYFKAYGYVTCASALRFSGDLKLAHYLKIPPRYTFSAQLVATVVSCLVCTGVLNFQMNKIPHVCTEAAPNKMTCPGINTFFTAAVLWGTIGPQRVFGRGGQYTAMLVGFPLGALVPVLFWWVQRTLRARDEARDVDAQTGQLRASSDGAVAGRKATVVRWARQAHPIAFLAGALNLTPYNMMYTWPTVPVSFVSWIVVRQRFLAFWSRYNYVLSASFSSGVAVAGIVMFFALQYNDIQLDWWGNNVVAMGCEATSCVLKHLAPGEHFGPDVGDFH</sequence>
<dbReference type="HOGENOM" id="CLU_004965_1_0_1"/>
<dbReference type="PANTHER" id="PTHR22601">
    <property type="entry name" value="ISP4 LIKE PROTEIN"/>
    <property type="match status" value="1"/>
</dbReference>
<feature type="transmembrane region" description="Helical" evidence="10">
    <location>
        <begin position="873"/>
        <end position="896"/>
    </location>
</feature>
<feature type="region of interest" description="Disordered" evidence="9">
    <location>
        <begin position="545"/>
        <end position="569"/>
    </location>
</feature>
<dbReference type="GO" id="GO:0035673">
    <property type="term" value="F:oligopeptide transmembrane transporter activity"/>
    <property type="evidence" value="ECO:0007669"/>
    <property type="project" value="InterPro"/>
</dbReference>
<dbReference type="NCBIfam" id="TIGR00728">
    <property type="entry name" value="OPT_sfam"/>
    <property type="match status" value="1"/>
</dbReference>
<feature type="transmembrane region" description="Helical" evidence="10">
    <location>
        <begin position="415"/>
        <end position="437"/>
    </location>
</feature>
<evidence type="ECO:0000256" key="9">
    <source>
        <dbReference type="SAM" id="MobiDB-lite"/>
    </source>
</evidence>
<name>U7Q8G2_SPOS1</name>
<keyword evidence="8 10" id="KW-0472">Membrane</keyword>
<dbReference type="NCBIfam" id="TIGR00727">
    <property type="entry name" value="ISP4_OPT"/>
    <property type="match status" value="1"/>
</dbReference>
<comment type="subcellular location">
    <subcellularLocation>
        <location evidence="1">Membrane</location>
        <topology evidence="1">Multi-pass membrane protein</topology>
    </subcellularLocation>
</comment>
<keyword evidence="7 10" id="KW-1133">Transmembrane helix</keyword>
<reference evidence="12" key="1">
    <citation type="journal article" date="2014" name="Genome Announc.">
        <title>Genome sequence of the pathogenic fungus Sporothrix schenckii (ATCC 58251).</title>
        <authorList>
            <person name="Cuomo C.A."/>
            <person name="Rodriguez-Del Valle N."/>
            <person name="Perez-Sanchez L."/>
            <person name="Abouelleil A."/>
            <person name="Goldberg J."/>
            <person name="Young S."/>
            <person name="Zeng Q."/>
            <person name="Birren B.W."/>
        </authorList>
    </citation>
    <scope>NUCLEOTIDE SEQUENCE [LARGE SCALE GENOMIC DNA]</scope>
    <source>
        <strain evidence="12">ATCC 58251 / de Perez 2211183</strain>
    </source>
</reference>
<feature type="transmembrane region" description="Helical" evidence="10">
    <location>
        <begin position="699"/>
        <end position="719"/>
    </location>
</feature>
<feature type="transmembrane region" description="Helical" evidence="10">
    <location>
        <begin position="341"/>
        <end position="362"/>
    </location>
</feature>
<feature type="transmembrane region" description="Helical" evidence="10">
    <location>
        <begin position="616"/>
        <end position="635"/>
    </location>
</feature>
<protein>
    <submittedName>
        <fullName evidence="11">OPT family small oligopeptide transporter</fullName>
    </submittedName>
</protein>
<feature type="transmembrane region" description="Helical" evidence="10">
    <location>
        <begin position="484"/>
        <end position="510"/>
    </location>
</feature>
<dbReference type="eggNOG" id="KOG2262">
    <property type="taxonomic scope" value="Eukaryota"/>
</dbReference>
<keyword evidence="12" id="KW-1185">Reference proteome</keyword>
<keyword evidence="4 10" id="KW-0812">Transmembrane</keyword>
<feature type="transmembrane region" description="Helical" evidence="10">
    <location>
        <begin position="766"/>
        <end position="786"/>
    </location>
</feature>
<evidence type="ECO:0000256" key="4">
    <source>
        <dbReference type="ARBA" id="ARBA00022692"/>
    </source>
</evidence>
<dbReference type="InterPro" id="IPR004648">
    <property type="entry name" value="Oligpept_transpt"/>
</dbReference>
<dbReference type="Pfam" id="PF03169">
    <property type="entry name" value="OPT"/>
    <property type="match status" value="1"/>
</dbReference>
<proteinExistence type="inferred from homology"/>
<evidence type="ECO:0000256" key="7">
    <source>
        <dbReference type="ARBA" id="ARBA00022989"/>
    </source>
</evidence>
<evidence type="ECO:0000256" key="1">
    <source>
        <dbReference type="ARBA" id="ARBA00004141"/>
    </source>
</evidence>
<dbReference type="OrthoDB" id="9986677at2759"/>
<evidence type="ECO:0000256" key="10">
    <source>
        <dbReference type="SAM" id="Phobius"/>
    </source>
</evidence>
<evidence type="ECO:0000256" key="5">
    <source>
        <dbReference type="ARBA" id="ARBA00022856"/>
    </source>
</evidence>
<evidence type="ECO:0000256" key="8">
    <source>
        <dbReference type="ARBA" id="ARBA00023136"/>
    </source>
</evidence>
<dbReference type="EMBL" id="KI440842">
    <property type="protein sequence ID" value="ERT03350.1"/>
    <property type="molecule type" value="Genomic_DNA"/>
</dbReference>
<feature type="transmembrane region" description="Helical" evidence="10">
    <location>
        <begin position="740"/>
        <end position="760"/>
    </location>
</feature>
<comment type="similarity">
    <text evidence="2">Belongs to the oligopeptide OPT transporter family.</text>
</comment>
<evidence type="ECO:0000313" key="12">
    <source>
        <dbReference type="Proteomes" id="UP000018087"/>
    </source>
</evidence>
<evidence type="ECO:0000256" key="6">
    <source>
        <dbReference type="ARBA" id="ARBA00022927"/>
    </source>
</evidence>
<evidence type="ECO:0000313" key="11">
    <source>
        <dbReference type="EMBL" id="ERT03350.1"/>
    </source>
</evidence>
<feature type="transmembrane region" description="Helical" evidence="10">
    <location>
        <begin position="274"/>
        <end position="292"/>
    </location>
</feature>
<dbReference type="GO" id="GO:0015031">
    <property type="term" value="P:protein transport"/>
    <property type="evidence" value="ECO:0007669"/>
    <property type="project" value="UniProtKB-KW"/>
</dbReference>
<feature type="transmembrane region" description="Helical" evidence="10">
    <location>
        <begin position="589"/>
        <end position="609"/>
    </location>
</feature>
<dbReference type="Proteomes" id="UP000018087">
    <property type="component" value="Unassembled WGS sequence"/>
</dbReference>
<keyword evidence="5" id="KW-0571">Peptide transport</keyword>
<keyword evidence="6" id="KW-0653">Protein transport</keyword>
<evidence type="ECO:0000256" key="2">
    <source>
        <dbReference type="ARBA" id="ARBA00008807"/>
    </source>
</evidence>
<dbReference type="GO" id="GO:0016020">
    <property type="term" value="C:membrane"/>
    <property type="evidence" value="ECO:0007669"/>
    <property type="project" value="UniProtKB-SubCell"/>
</dbReference>
<evidence type="ECO:0000256" key="3">
    <source>
        <dbReference type="ARBA" id="ARBA00022448"/>
    </source>
</evidence>
<dbReference type="InterPro" id="IPR004813">
    <property type="entry name" value="OPT"/>
</dbReference>
<gene>
    <name evidence="11" type="ORF">HMPREF1624_01663</name>
</gene>
<feature type="transmembrane region" description="Helical" evidence="10">
    <location>
        <begin position="152"/>
        <end position="172"/>
    </location>
</feature>
<accession>U7Q8G2</accession>